<dbReference type="FunFam" id="1.10.1410.10:FF:000053">
    <property type="entry name" value="Nrap protein, putative"/>
    <property type="match status" value="1"/>
</dbReference>
<accession>A0A1G4IJZ3</accession>
<dbReference type="InterPro" id="IPR035368">
    <property type="entry name" value="Nrap_D3"/>
</dbReference>
<dbReference type="Pfam" id="PF17404">
    <property type="entry name" value="Nrap_D3"/>
    <property type="match status" value="1"/>
</dbReference>
<evidence type="ECO:0000256" key="1">
    <source>
        <dbReference type="RuleBase" id="RU364032"/>
    </source>
</evidence>
<dbReference type="Gene3D" id="1.10.1410.10">
    <property type="match status" value="1"/>
</dbReference>
<dbReference type="InterPro" id="IPR005554">
    <property type="entry name" value="NOL6/Upt22"/>
</dbReference>
<dbReference type="GeneID" id="92378183"/>
<sequence>MLPTPYHLQWSEELIRHVELRLRQLHACLNEFYQKNNYSTASCTGAQALDSVSEPIGQNATDPVQAAGSFLLRTCVHSTPFYETQLKRGVGADLVLTVPEEVCSLKDVQIGLYLDRRHEFLLKVERFLRKYAKRMVQEETGKNGGASEGGRNGDGSSDVKEDGRQRRKYIRWDIQRVPFGDCWVNEEKYIIRIVFLRDSSNATRREVFHVDLHFQPISVSGRIASVAAIRKHPYYSHLVLEDALMTTHLRKLHNLFSNSNSLQRAAVFLNCWAHHTGIMARTSGHPEALSGFHLSAVILRLVEEGVVSPSMSEENVVRAVWVYLSRGLTLTESYATLNNDGEGKNHEEVAGALSLGNRSDVAVLRLEGETMNLLFRTSTSFLKQVVKKAADDAMQYQRSSEVLLKTPFQPLQLSMDVCLVVSGLEAHFAETNSAGNGKTGGAAYLRPEEVTQKLYLVVCEALGVRASYVTMWRRSADAAHVAVRLATEAEGRNRLTRGPPLEDTEAVSRFNNFWGNDITSTRQFPDGGIYRCVLWTFDHDAASHAIVLPATTVVRRVVQFALEKHIGASARVAVLLNGLEGVLAERVGAEWRDTAPLVEKSLLDACRAVETMVVDIPRTALPCKITSLDIVSASERHTATFPVRPHIALTYTTDDITQPCFAGLSVAPTIEPVHGVLTIDDRNKIPDTVEAIATMKGAICAQLSKVLQEQYGDDEGKVDGGTSIEGKEGKLKKEREEHISRQGEGETCGKETEKLHIRSSCTAHSVDIIFKGYLFRLYIAHYREVSLLRALGRESEASTIERKLFWSAQHAKFLRTISFGHSSYATATRIASRWMSAMLLYEFIVPEAVELLVANAYLGAVPPKTPASGFLRFLQLLACHDWKEPLVLPYSMDSKEQAEAAALVRSMGEERGMFIATPYAPLESPFTVHTPRPLIVHRVVQLAKAALSVLIDLVSENDSPSHLEAAVFTPNPSDFDFQMVLHPCLLLQTDRLIAPPSIEKVKAAGANGVGSGISGAGTVAGESTDSPATARVWRLDELEAAKSRIYISELVEREPAAHVVRSVRAATRDRSMVFYDCLAPRSISVITITSHAPRNHCSKLHDDILRISRGALLPTALRSLTSEEETATNEVMETKGVSSRVHNVMDKDAIVAAARGALRRKRSNINEGKEGKSSKRPRREGSKTKLEVRQSQHDSRKSSADKGKKRSAVAEQDGKSKGTNGETNKKTEKVAKRKVK</sequence>
<dbReference type="VEuPathDB" id="TriTrypDB:TEOVI_000424300"/>
<dbReference type="RefSeq" id="XP_067083138.1">
    <property type="nucleotide sequence ID" value="XM_067227037.1"/>
</dbReference>
<evidence type="ECO:0000259" key="4">
    <source>
        <dbReference type="Pfam" id="PF17405"/>
    </source>
</evidence>
<evidence type="ECO:0000313" key="7">
    <source>
        <dbReference type="Proteomes" id="UP000195570"/>
    </source>
</evidence>
<evidence type="ECO:0000259" key="5">
    <source>
        <dbReference type="Pfam" id="PF17406"/>
    </source>
</evidence>
<comment type="similarity">
    <text evidence="1">Belongs to the NRAP family.</text>
</comment>
<reference evidence="6" key="1">
    <citation type="submission" date="2016-09" db="EMBL/GenBank/DDBJ databases">
        <authorList>
            <person name="Hebert L."/>
            <person name="Moumen B."/>
        </authorList>
    </citation>
    <scope>NUCLEOTIDE SEQUENCE [LARGE SCALE GENOMIC DNA]</scope>
    <source>
        <strain evidence="6">OVI</strain>
    </source>
</reference>
<gene>
    <name evidence="6" type="ORF">TEOVI_000424300</name>
</gene>
<keyword evidence="1" id="KW-0539">Nucleus</keyword>
<dbReference type="PANTHER" id="PTHR17972:SF0">
    <property type="entry name" value="NUCLEOLAR PROTEIN 6"/>
    <property type="match status" value="1"/>
</dbReference>
<comment type="caution">
    <text evidence="6">The sequence shown here is derived from an EMBL/GenBank/DDBJ whole genome shotgun (WGS) entry which is preliminary data.</text>
</comment>
<protein>
    <submittedName>
        <fullName evidence="6">Nrap protein, putative</fullName>
    </submittedName>
</protein>
<dbReference type="Proteomes" id="UP000195570">
    <property type="component" value="Unassembled WGS sequence"/>
</dbReference>
<keyword evidence="1" id="KW-0694">RNA-binding</keyword>
<dbReference type="AlphaFoldDB" id="A0A1G4IJZ3"/>
<dbReference type="GO" id="GO:0006364">
    <property type="term" value="P:rRNA processing"/>
    <property type="evidence" value="ECO:0007669"/>
    <property type="project" value="TreeGrafter"/>
</dbReference>
<organism evidence="6 7">
    <name type="scientific">Trypanosoma equiperdum</name>
    <dbReference type="NCBI Taxonomy" id="5694"/>
    <lineage>
        <taxon>Eukaryota</taxon>
        <taxon>Discoba</taxon>
        <taxon>Euglenozoa</taxon>
        <taxon>Kinetoplastea</taxon>
        <taxon>Metakinetoplastina</taxon>
        <taxon>Trypanosomatida</taxon>
        <taxon>Trypanosomatidae</taxon>
        <taxon>Trypanosoma</taxon>
    </lineage>
</organism>
<dbReference type="PANTHER" id="PTHR17972">
    <property type="entry name" value="NUCLEOLAR RNA-ASSOCIATED PROTEIN"/>
    <property type="match status" value="1"/>
</dbReference>
<evidence type="ECO:0000259" key="3">
    <source>
        <dbReference type="Pfam" id="PF17404"/>
    </source>
</evidence>
<dbReference type="Pfam" id="PF17405">
    <property type="entry name" value="Nrap_D4"/>
    <property type="match status" value="1"/>
</dbReference>
<feature type="region of interest" description="Disordered" evidence="2">
    <location>
        <begin position="139"/>
        <end position="162"/>
    </location>
</feature>
<name>A0A1G4IJZ3_TRYEQ</name>
<feature type="region of interest" description="Disordered" evidence="2">
    <location>
        <begin position="714"/>
        <end position="747"/>
    </location>
</feature>
<dbReference type="InterPro" id="IPR035370">
    <property type="entry name" value="Nrap_D5"/>
</dbReference>
<keyword evidence="7" id="KW-1185">Reference proteome</keyword>
<dbReference type="GO" id="GO:0003723">
    <property type="term" value="F:RNA binding"/>
    <property type="evidence" value="ECO:0007669"/>
    <property type="project" value="UniProtKB-KW"/>
</dbReference>
<comment type="subcellular location">
    <subcellularLocation>
        <location evidence="1">Nucleus</location>
        <location evidence="1">Nucleolus</location>
    </subcellularLocation>
</comment>
<dbReference type="EMBL" id="CZPT02001895">
    <property type="protein sequence ID" value="SCU72665.1"/>
    <property type="molecule type" value="Genomic_DNA"/>
</dbReference>
<proteinExistence type="inferred from homology"/>
<dbReference type="InterPro" id="IPR035369">
    <property type="entry name" value="Nrap_D4"/>
</dbReference>
<feature type="compositionally biased region" description="Basic and acidic residues" evidence="2">
    <location>
        <begin position="1167"/>
        <end position="1202"/>
    </location>
</feature>
<evidence type="ECO:0000313" key="6">
    <source>
        <dbReference type="EMBL" id="SCU72665.1"/>
    </source>
</evidence>
<dbReference type="GO" id="GO:0006409">
    <property type="term" value="P:tRNA export from nucleus"/>
    <property type="evidence" value="ECO:0007669"/>
    <property type="project" value="TreeGrafter"/>
</dbReference>
<feature type="domain" description="Nrap protein" evidence="4">
    <location>
        <begin position="602"/>
        <end position="805"/>
    </location>
</feature>
<dbReference type="Pfam" id="PF17406">
    <property type="entry name" value="Nrap_D5"/>
    <property type="match status" value="1"/>
</dbReference>
<evidence type="ECO:0000256" key="2">
    <source>
        <dbReference type="SAM" id="MobiDB-lite"/>
    </source>
</evidence>
<feature type="domain" description="Nrap protein" evidence="3">
    <location>
        <begin position="448"/>
        <end position="566"/>
    </location>
</feature>
<feature type="compositionally biased region" description="Gly residues" evidence="2">
    <location>
        <begin position="142"/>
        <end position="153"/>
    </location>
</feature>
<feature type="compositionally biased region" description="Basic and acidic residues" evidence="2">
    <location>
        <begin position="725"/>
        <end position="747"/>
    </location>
</feature>
<feature type="region of interest" description="Disordered" evidence="2">
    <location>
        <begin position="1155"/>
        <end position="1236"/>
    </location>
</feature>
<feature type="domain" description="Nrap protein" evidence="5">
    <location>
        <begin position="821"/>
        <end position="958"/>
    </location>
</feature>
<dbReference type="GO" id="GO:0032545">
    <property type="term" value="C:CURI complex"/>
    <property type="evidence" value="ECO:0007669"/>
    <property type="project" value="TreeGrafter"/>
</dbReference>
<dbReference type="GO" id="GO:0032040">
    <property type="term" value="C:small-subunit processome"/>
    <property type="evidence" value="ECO:0007669"/>
    <property type="project" value="TreeGrafter"/>
</dbReference>
<dbReference type="GO" id="GO:0034456">
    <property type="term" value="C:UTP-C complex"/>
    <property type="evidence" value="ECO:0007669"/>
    <property type="project" value="TreeGrafter"/>
</dbReference>